<dbReference type="EC" id="2.7.7.7" evidence="2"/>
<dbReference type="NCBIfam" id="TIGR00678">
    <property type="entry name" value="holB"/>
    <property type="match status" value="1"/>
</dbReference>
<dbReference type="GeneID" id="77135094"/>
<dbReference type="PANTHER" id="PTHR11669">
    <property type="entry name" value="REPLICATION FACTOR C / DNA POLYMERASE III GAMMA-TAU SUBUNIT"/>
    <property type="match status" value="1"/>
</dbReference>
<dbReference type="GO" id="GO:0003887">
    <property type="term" value="F:DNA-directed DNA polymerase activity"/>
    <property type="evidence" value="ECO:0007669"/>
    <property type="project" value="UniProtKB-EC"/>
</dbReference>
<dbReference type="eggNOG" id="COG0470">
    <property type="taxonomic scope" value="Bacteria"/>
</dbReference>
<dbReference type="InterPro" id="IPR027417">
    <property type="entry name" value="P-loop_NTPase"/>
</dbReference>
<evidence type="ECO:0000256" key="1">
    <source>
        <dbReference type="SAM" id="MobiDB-lite"/>
    </source>
</evidence>
<gene>
    <name evidence="2" type="primary">holB</name>
    <name evidence="2" type="ORF">OFBG_00941</name>
</gene>
<protein>
    <submittedName>
        <fullName evidence="2">DNA polymerase III, delta' subunit</fullName>
        <ecNumber evidence="2">2.7.7.7</ecNumber>
    </submittedName>
</protein>
<sequence>MVSPLENSLYPWHRKNWEYLVRLESKLPHALLFYGPAGTGVESFAESFAKARLCENRQPDGNACGGCQSCHWFDQNSHPDFRQILPETLEIAKGLDDPDKKTDDDSGASDKKTREPSKKIGIERIRSLADFINISTHRGGLRVVSVYPAEAMTTESSNSLLKMLEEPPANTLFILTTNHLDALLPTILSRCSKLAFPMPETSMAIGWLKEQGVDEAESWLAEQGGAPVTALEESRSGSREEMTLFLAELAAPDDSGLLRTAEKLQKVPLSDLITWHQRWLYDLLSIRLTGRERYYPRYRQELSGMADRVDMDRLLKVLKTVNDRKRVADHPLVPRLVLEDMLLDYRKIFSPSASK</sequence>
<proteinExistence type="predicted"/>
<accession>C3X9N7</accession>
<organism evidence="2 3">
    <name type="scientific">Oxalobacter formigenes OXCC13</name>
    <dbReference type="NCBI Taxonomy" id="556269"/>
    <lineage>
        <taxon>Bacteria</taxon>
        <taxon>Pseudomonadati</taxon>
        <taxon>Pseudomonadota</taxon>
        <taxon>Betaproteobacteria</taxon>
        <taxon>Burkholderiales</taxon>
        <taxon>Oxalobacteraceae</taxon>
        <taxon>Oxalobacter</taxon>
    </lineage>
</organism>
<name>C3X9N7_OXAFO</name>
<dbReference type="Pfam" id="PF13177">
    <property type="entry name" value="DNA_pol3_delta2"/>
    <property type="match status" value="1"/>
</dbReference>
<dbReference type="AlphaFoldDB" id="C3X9N7"/>
<keyword evidence="2" id="KW-0808">Transferase</keyword>
<feature type="region of interest" description="Disordered" evidence="1">
    <location>
        <begin position="92"/>
        <end position="117"/>
    </location>
</feature>
<dbReference type="Proteomes" id="UP000005089">
    <property type="component" value="Unassembled WGS sequence"/>
</dbReference>
<dbReference type="InterPro" id="IPR050238">
    <property type="entry name" value="DNA_Rep/Repair_Clamp_Loader"/>
</dbReference>
<dbReference type="HOGENOM" id="CLU_006229_4_3_4"/>
<dbReference type="GO" id="GO:0008408">
    <property type="term" value="F:3'-5' exonuclease activity"/>
    <property type="evidence" value="ECO:0007669"/>
    <property type="project" value="InterPro"/>
</dbReference>
<dbReference type="Gene3D" id="3.40.50.300">
    <property type="entry name" value="P-loop containing nucleotide triphosphate hydrolases"/>
    <property type="match status" value="1"/>
</dbReference>
<feature type="compositionally biased region" description="Basic and acidic residues" evidence="1">
    <location>
        <begin position="93"/>
        <end position="117"/>
    </location>
</feature>
<dbReference type="RefSeq" id="WP_005880707.1">
    <property type="nucleotide sequence ID" value="NZ_CP019430.1"/>
</dbReference>
<dbReference type="PANTHER" id="PTHR11669:SF8">
    <property type="entry name" value="DNA POLYMERASE III SUBUNIT DELTA"/>
    <property type="match status" value="1"/>
</dbReference>
<evidence type="ECO:0000313" key="2">
    <source>
        <dbReference type="EMBL" id="EEO29913.1"/>
    </source>
</evidence>
<dbReference type="GO" id="GO:0009360">
    <property type="term" value="C:DNA polymerase III complex"/>
    <property type="evidence" value="ECO:0007669"/>
    <property type="project" value="TreeGrafter"/>
</dbReference>
<dbReference type="STRING" id="847.BRW83_1208"/>
<reference evidence="2 3" key="1">
    <citation type="submission" date="2009-02" db="EMBL/GenBank/DDBJ databases">
        <title>The Genome Sequence of Oxalobacter formigenes OXCC13.</title>
        <authorList>
            <consortium name="The Broad Institute Genome Sequencing Platform"/>
            <person name="Ward D."/>
            <person name="Young S.K."/>
            <person name="Kodira C.D."/>
            <person name="Zeng Q."/>
            <person name="Koehrsen M."/>
            <person name="Alvarado L."/>
            <person name="Berlin A."/>
            <person name="Borenstein D."/>
            <person name="Chen Z."/>
            <person name="Engels R."/>
            <person name="Freedman E."/>
            <person name="Gellesch M."/>
            <person name="Goldberg J."/>
            <person name="Griggs A."/>
            <person name="Gujja S."/>
            <person name="Heiman D."/>
            <person name="Hepburn T."/>
            <person name="Howarth C."/>
            <person name="Jen D."/>
            <person name="Larson L."/>
            <person name="Lewis B."/>
            <person name="Mehta T."/>
            <person name="Park D."/>
            <person name="Pearson M."/>
            <person name="Roberts A."/>
            <person name="Saif S."/>
            <person name="Shea T."/>
            <person name="Shenoy N."/>
            <person name="Sisk P."/>
            <person name="Stolte C."/>
            <person name="Sykes S."/>
            <person name="Walk T."/>
            <person name="White J."/>
            <person name="Yandava C."/>
            <person name="Allison M.J."/>
            <person name="Lander E."/>
            <person name="Nusbaum C."/>
            <person name="Galagan J."/>
            <person name="Birren B."/>
        </authorList>
    </citation>
    <scope>NUCLEOTIDE SEQUENCE [LARGE SCALE GENOMIC DNA]</scope>
    <source>
        <strain evidence="2 3">OXCC13</strain>
    </source>
</reference>
<keyword evidence="2" id="KW-0548">Nucleotidyltransferase</keyword>
<dbReference type="SUPFAM" id="SSF52540">
    <property type="entry name" value="P-loop containing nucleoside triphosphate hydrolases"/>
    <property type="match status" value="1"/>
</dbReference>
<evidence type="ECO:0000313" key="3">
    <source>
        <dbReference type="Proteomes" id="UP000005089"/>
    </source>
</evidence>
<dbReference type="GO" id="GO:0006261">
    <property type="term" value="P:DNA-templated DNA replication"/>
    <property type="evidence" value="ECO:0007669"/>
    <property type="project" value="TreeGrafter"/>
</dbReference>
<keyword evidence="3" id="KW-1185">Reference proteome</keyword>
<dbReference type="InterPro" id="IPR004622">
    <property type="entry name" value="DNA_pol_HolB"/>
</dbReference>
<dbReference type="EMBL" id="GG658170">
    <property type="protein sequence ID" value="EEO29913.1"/>
    <property type="molecule type" value="Genomic_DNA"/>
</dbReference>